<accession>A0AAD3XQ72</accession>
<keyword evidence="2" id="KW-0472">Membrane</keyword>
<reference evidence="3" key="1">
    <citation type="submission" date="2023-05" db="EMBL/GenBank/DDBJ databases">
        <title>Nepenthes gracilis genome sequencing.</title>
        <authorList>
            <person name="Fukushima K."/>
        </authorList>
    </citation>
    <scope>NUCLEOTIDE SEQUENCE</scope>
    <source>
        <strain evidence="3">SING2019-196</strain>
    </source>
</reference>
<feature type="region of interest" description="Disordered" evidence="1">
    <location>
        <begin position="1"/>
        <end position="46"/>
    </location>
</feature>
<evidence type="ECO:0000313" key="4">
    <source>
        <dbReference type="Proteomes" id="UP001279734"/>
    </source>
</evidence>
<evidence type="ECO:0000313" key="3">
    <source>
        <dbReference type="EMBL" id="GMH12496.1"/>
    </source>
</evidence>
<comment type="caution">
    <text evidence="3">The sequence shown here is derived from an EMBL/GenBank/DDBJ whole genome shotgun (WGS) entry which is preliminary data.</text>
</comment>
<sequence>MQYKTGHPDRPKEEMHKGSRERPNGGGLSQCFEEADEEEDESSRLDKTNCQQAFPLCLFVHFIPLPALSILAWYQSRLDEEVAA</sequence>
<dbReference type="EMBL" id="BSYO01000012">
    <property type="protein sequence ID" value="GMH12496.1"/>
    <property type="molecule type" value="Genomic_DNA"/>
</dbReference>
<dbReference type="Proteomes" id="UP001279734">
    <property type="component" value="Unassembled WGS sequence"/>
</dbReference>
<name>A0AAD3XQ72_NEPGR</name>
<proteinExistence type="predicted"/>
<dbReference type="AlphaFoldDB" id="A0AAD3XQ72"/>
<organism evidence="3 4">
    <name type="scientific">Nepenthes gracilis</name>
    <name type="common">Slender pitcher plant</name>
    <dbReference type="NCBI Taxonomy" id="150966"/>
    <lineage>
        <taxon>Eukaryota</taxon>
        <taxon>Viridiplantae</taxon>
        <taxon>Streptophyta</taxon>
        <taxon>Embryophyta</taxon>
        <taxon>Tracheophyta</taxon>
        <taxon>Spermatophyta</taxon>
        <taxon>Magnoliopsida</taxon>
        <taxon>eudicotyledons</taxon>
        <taxon>Gunneridae</taxon>
        <taxon>Pentapetalae</taxon>
        <taxon>Caryophyllales</taxon>
        <taxon>Nepenthaceae</taxon>
        <taxon>Nepenthes</taxon>
    </lineage>
</organism>
<feature type="compositionally biased region" description="Basic and acidic residues" evidence="1">
    <location>
        <begin position="1"/>
        <end position="23"/>
    </location>
</feature>
<keyword evidence="4" id="KW-1185">Reference proteome</keyword>
<evidence type="ECO:0000256" key="2">
    <source>
        <dbReference type="SAM" id="Phobius"/>
    </source>
</evidence>
<keyword evidence="2" id="KW-0812">Transmembrane</keyword>
<gene>
    <name evidence="3" type="ORF">Nepgr_014337</name>
</gene>
<evidence type="ECO:0000256" key="1">
    <source>
        <dbReference type="SAM" id="MobiDB-lite"/>
    </source>
</evidence>
<protein>
    <submittedName>
        <fullName evidence="3">Uncharacterized protein</fullName>
    </submittedName>
</protein>
<keyword evidence="2" id="KW-1133">Transmembrane helix</keyword>
<feature type="transmembrane region" description="Helical" evidence="2">
    <location>
        <begin position="53"/>
        <end position="74"/>
    </location>
</feature>